<keyword evidence="1" id="KW-1133">Transmembrane helix</keyword>
<accession>A0A2P8I9W9</accession>
<organism evidence="2 3">
    <name type="scientific">Saccharothrix carnea</name>
    <dbReference type="NCBI Taxonomy" id="1280637"/>
    <lineage>
        <taxon>Bacteria</taxon>
        <taxon>Bacillati</taxon>
        <taxon>Actinomycetota</taxon>
        <taxon>Actinomycetes</taxon>
        <taxon>Pseudonocardiales</taxon>
        <taxon>Pseudonocardiaceae</taxon>
        <taxon>Saccharothrix</taxon>
    </lineage>
</organism>
<dbReference type="AlphaFoldDB" id="A0A2P8I9W9"/>
<reference evidence="2 3" key="1">
    <citation type="submission" date="2018-03" db="EMBL/GenBank/DDBJ databases">
        <title>Genomic Encyclopedia of Type Strains, Phase III (KMG-III): the genomes of soil and plant-associated and newly described type strains.</title>
        <authorList>
            <person name="Whitman W."/>
        </authorList>
    </citation>
    <scope>NUCLEOTIDE SEQUENCE [LARGE SCALE GENOMIC DNA]</scope>
    <source>
        <strain evidence="2 3">CGMCC 4.7097</strain>
    </source>
</reference>
<keyword evidence="1" id="KW-0472">Membrane</keyword>
<proteinExistence type="predicted"/>
<dbReference type="RefSeq" id="WP_106616141.1">
    <property type="nucleotide sequence ID" value="NZ_PYAX01000005.1"/>
</dbReference>
<comment type="caution">
    <text evidence="2">The sequence shown here is derived from an EMBL/GenBank/DDBJ whole genome shotgun (WGS) entry which is preliminary data.</text>
</comment>
<keyword evidence="1" id="KW-0812">Transmembrane</keyword>
<evidence type="ECO:0000256" key="1">
    <source>
        <dbReference type="SAM" id="Phobius"/>
    </source>
</evidence>
<name>A0A2P8I9W9_SACCR</name>
<evidence type="ECO:0000313" key="2">
    <source>
        <dbReference type="EMBL" id="PSL55237.1"/>
    </source>
</evidence>
<evidence type="ECO:0000313" key="3">
    <source>
        <dbReference type="Proteomes" id="UP000241118"/>
    </source>
</evidence>
<feature type="transmembrane region" description="Helical" evidence="1">
    <location>
        <begin position="6"/>
        <end position="25"/>
    </location>
</feature>
<dbReference type="EMBL" id="PYAX01000005">
    <property type="protein sequence ID" value="PSL55237.1"/>
    <property type="molecule type" value="Genomic_DNA"/>
</dbReference>
<dbReference type="OrthoDB" id="3680052at2"/>
<gene>
    <name evidence="2" type="ORF">B0I31_105196</name>
</gene>
<keyword evidence="3" id="KW-1185">Reference proteome</keyword>
<sequence>MDEFWLRLTPLFAIIAVLFGLGYWWNSRRGRREEQAHVDGLAALATTVGGRVVDPAAARPWSVGLLEPMRAETDGLVNRLSMASPRSFGITLDFPRGRWSVRVGEASVEKSVQNGTRTDYEHRIEVSTARLTPMKISRRVHGGKNLWGRPLPADHISAQGGELVREVPVTVAAEGGQWHRVAFPPGPFDAQFAVFTSDPAAVARAFDPEVVEYLVARAHSLPSPLHFEAGLVFGTMPGRISPALVLDTVDVILGLLDRMGVTPAHPPVTA</sequence>
<protein>
    <submittedName>
        <fullName evidence="2">Uncharacterized protein</fullName>
    </submittedName>
</protein>
<dbReference type="Proteomes" id="UP000241118">
    <property type="component" value="Unassembled WGS sequence"/>
</dbReference>